<dbReference type="AlphaFoldDB" id="A0A0F9JTT9"/>
<dbReference type="EMBL" id="LAZR01010640">
    <property type="protein sequence ID" value="KKM65886.1"/>
    <property type="molecule type" value="Genomic_DNA"/>
</dbReference>
<comment type="caution">
    <text evidence="2">The sequence shown here is derived from an EMBL/GenBank/DDBJ whole genome shotgun (WGS) entry which is preliminary data.</text>
</comment>
<feature type="compositionally biased region" description="Low complexity" evidence="1">
    <location>
        <begin position="1"/>
        <end position="11"/>
    </location>
</feature>
<reference evidence="2" key="1">
    <citation type="journal article" date="2015" name="Nature">
        <title>Complex archaea that bridge the gap between prokaryotes and eukaryotes.</title>
        <authorList>
            <person name="Spang A."/>
            <person name="Saw J.H."/>
            <person name="Jorgensen S.L."/>
            <person name="Zaremba-Niedzwiedzka K."/>
            <person name="Martijn J."/>
            <person name="Lind A.E."/>
            <person name="van Eijk R."/>
            <person name="Schleper C."/>
            <person name="Guy L."/>
            <person name="Ettema T.J."/>
        </authorList>
    </citation>
    <scope>NUCLEOTIDE SEQUENCE</scope>
</reference>
<evidence type="ECO:0000313" key="2">
    <source>
        <dbReference type="EMBL" id="KKM65886.1"/>
    </source>
</evidence>
<evidence type="ECO:0000256" key="1">
    <source>
        <dbReference type="SAM" id="MobiDB-lite"/>
    </source>
</evidence>
<feature type="region of interest" description="Disordered" evidence="1">
    <location>
        <begin position="1"/>
        <end position="87"/>
    </location>
</feature>
<proteinExistence type="predicted"/>
<name>A0A0F9JTT9_9ZZZZ</name>
<feature type="non-terminal residue" evidence="2">
    <location>
        <position position="850"/>
    </location>
</feature>
<sequence length="850" mass="92708">MIYKAPPGTSEPLEEEPEVVASAPPTADIEQEAAAREARAEQVTEREAPPEPERELAPEPALEPAPTPPPEVPQPTAEGAPEVVDAPLLVSKTSGEDAFVVRRQIKDRPEGEYFQETMTEQQVVAAGGRIPTATETAVVRESGQPVPPPPARELTDIEQEAAARKARAEQLADISEPSMPFVIPPDAKPVESNVKGEVITYETPDGIRHYTPVSAMWGLGYKTSTEYAGGQGKPLYINIKTDADENIHITNEQASGYQRLSPKEQFDTLVKWGVVDKGAKFIQGTGGLWDYVSGKEMDRLAQAELIAEFTAGAEIQAWNNKIASLGDYYDKDTNKIDVYGAVKAGRAGLLRELNIDNELIKAIEDDIAEEAKYTDWSARELTEGKTDMAGVYEPSPYGVKDNVYNPYPVWAGAKIYDAVVDAQDELRPYKVVQETGRTLATPEGDVKETVEFYDISRAIEQFVPENTLKQAGFTDEDIQGAKEYMAKKDEYDAQLAKLNDITNRLDTYKSVDVTPSAELYGGELRISYDIGKAVNEGNVTKDELQELGYEGKDIDRSIRENELGIKATLFPIAMWAHLTTAEKIMSVGELVLFVIPGIGVVGKMGSMQLRLLAAASKVGIAPKLGFWSGRMGTALKSAGYLTEEFALAPIKFPLQVIRTPSKALKGLWEVSKFPFRHPIETTKGWQAVITGKVYTGTPSAIKGLQIIAGRVVPRAVMGTPAAKGTGVERLFISEGLTPTEAVDATKKMQIYVYTTFQSGMPVPEKINIPVYRDGKLFRTIEFPMARAAREAGIAIHSTPFAERIMAGAAEPIAGERPLYFSTGESPIWTSRSAHGEFVEEIASAGRAGAI</sequence>
<organism evidence="2">
    <name type="scientific">marine sediment metagenome</name>
    <dbReference type="NCBI Taxonomy" id="412755"/>
    <lineage>
        <taxon>unclassified sequences</taxon>
        <taxon>metagenomes</taxon>
        <taxon>ecological metagenomes</taxon>
    </lineage>
</organism>
<feature type="compositionally biased region" description="Basic and acidic residues" evidence="1">
    <location>
        <begin position="33"/>
        <end position="57"/>
    </location>
</feature>
<gene>
    <name evidence="2" type="ORF">LCGC14_1486730</name>
</gene>
<accession>A0A0F9JTT9</accession>
<protein>
    <submittedName>
        <fullName evidence="2">Uncharacterized protein</fullName>
    </submittedName>
</protein>
<feature type="compositionally biased region" description="Pro residues" evidence="1">
    <location>
        <begin position="61"/>
        <end position="73"/>
    </location>
</feature>